<dbReference type="AlphaFoldDB" id="A0A0F9Y7T0"/>
<dbReference type="PRINTS" id="PR00081">
    <property type="entry name" value="GDHRDH"/>
</dbReference>
<protein>
    <recommendedName>
        <fullName evidence="4">Short-chain dehydrogenase/reductase SDR</fullName>
    </recommendedName>
</protein>
<dbReference type="SUPFAM" id="SSF51735">
    <property type="entry name" value="NAD(P)-binding Rossmann-fold domains"/>
    <property type="match status" value="1"/>
</dbReference>
<sequence length="262" mass="29318">MQLKGKNVLITGGTRGIGKCMVQHLIEKGVTNIAVIARDKKNLKQLSEEFTDVNFIRITGDIANIQVLRDAAARIEDKWGHLDILINNAGIVVAGPLEDIQDEDLYDQVAINFTAVMLMTKYCIPLLKFSEDAYILNISSGLGLIGMPFYAVYGSTKAAVRQFSDSMRRELAPFKISVTCAFPTATDTEMMQKFKSRKMDAPDYVAQRSLEGLFNKEIQVIFGGDDRLKENTLNFEAPEELDKRVAQNYEERKTASLDHKAV</sequence>
<evidence type="ECO:0000256" key="2">
    <source>
        <dbReference type="ARBA" id="ARBA00023002"/>
    </source>
</evidence>
<accession>A0A0F9Y7T0</accession>
<proteinExistence type="inferred from homology"/>
<dbReference type="EMBL" id="LAZR01000011">
    <property type="protein sequence ID" value="KKO07992.1"/>
    <property type="molecule type" value="Genomic_DNA"/>
</dbReference>
<evidence type="ECO:0000256" key="1">
    <source>
        <dbReference type="ARBA" id="ARBA00006484"/>
    </source>
</evidence>
<keyword evidence="2" id="KW-0560">Oxidoreductase</keyword>
<evidence type="ECO:0008006" key="4">
    <source>
        <dbReference type="Google" id="ProtNLM"/>
    </source>
</evidence>
<dbReference type="InterPro" id="IPR020904">
    <property type="entry name" value="Sc_DH/Rdtase_CS"/>
</dbReference>
<organism evidence="3">
    <name type="scientific">marine sediment metagenome</name>
    <dbReference type="NCBI Taxonomy" id="412755"/>
    <lineage>
        <taxon>unclassified sequences</taxon>
        <taxon>metagenomes</taxon>
        <taxon>ecological metagenomes</taxon>
    </lineage>
</organism>
<dbReference type="Gene3D" id="3.40.50.720">
    <property type="entry name" value="NAD(P)-binding Rossmann-like Domain"/>
    <property type="match status" value="1"/>
</dbReference>
<comment type="caution">
    <text evidence="3">The sequence shown here is derived from an EMBL/GenBank/DDBJ whole genome shotgun (WGS) entry which is preliminary data.</text>
</comment>
<dbReference type="PRINTS" id="PR00080">
    <property type="entry name" value="SDRFAMILY"/>
</dbReference>
<name>A0A0F9Y7T0_9ZZZZ</name>
<comment type="similarity">
    <text evidence="1">Belongs to the short-chain dehydrogenases/reductases (SDR) family.</text>
</comment>
<gene>
    <name evidence="3" type="ORF">LCGC14_0053340</name>
</gene>
<dbReference type="GO" id="GO:0016020">
    <property type="term" value="C:membrane"/>
    <property type="evidence" value="ECO:0007669"/>
    <property type="project" value="TreeGrafter"/>
</dbReference>
<evidence type="ECO:0000313" key="3">
    <source>
        <dbReference type="EMBL" id="KKO07992.1"/>
    </source>
</evidence>
<dbReference type="Pfam" id="PF00106">
    <property type="entry name" value="adh_short"/>
    <property type="match status" value="1"/>
</dbReference>
<dbReference type="CDD" id="cd05233">
    <property type="entry name" value="SDR_c"/>
    <property type="match status" value="1"/>
</dbReference>
<dbReference type="InterPro" id="IPR036291">
    <property type="entry name" value="NAD(P)-bd_dom_sf"/>
</dbReference>
<dbReference type="InterPro" id="IPR002347">
    <property type="entry name" value="SDR_fam"/>
</dbReference>
<reference evidence="3" key="1">
    <citation type="journal article" date="2015" name="Nature">
        <title>Complex archaea that bridge the gap between prokaryotes and eukaryotes.</title>
        <authorList>
            <person name="Spang A."/>
            <person name="Saw J.H."/>
            <person name="Jorgensen S.L."/>
            <person name="Zaremba-Niedzwiedzka K."/>
            <person name="Martijn J."/>
            <person name="Lind A.E."/>
            <person name="van Eijk R."/>
            <person name="Schleper C."/>
            <person name="Guy L."/>
            <person name="Ettema T.J."/>
        </authorList>
    </citation>
    <scope>NUCLEOTIDE SEQUENCE</scope>
</reference>
<dbReference type="GO" id="GO:0016491">
    <property type="term" value="F:oxidoreductase activity"/>
    <property type="evidence" value="ECO:0007669"/>
    <property type="project" value="UniProtKB-KW"/>
</dbReference>
<dbReference type="PANTHER" id="PTHR44196">
    <property type="entry name" value="DEHYDROGENASE/REDUCTASE SDR FAMILY MEMBER 7B"/>
    <property type="match status" value="1"/>
</dbReference>
<dbReference type="PANTHER" id="PTHR44196:SF1">
    <property type="entry name" value="DEHYDROGENASE_REDUCTASE SDR FAMILY MEMBER 7B"/>
    <property type="match status" value="1"/>
</dbReference>
<dbReference type="PROSITE" id="PS00061">
    <property type="entry name" value="ADH_SHORT"/>
    <property type="match status" value="1"/>
</dbReference>